<evidence type="ECO:0000313" key="4">
    <source>
        <dbReference type="EMBL" id="HIT47216.1"/>
    </source>
</evidence>
<dbReference type="Proteomes" id="UP000886881">
    <property type="component" value="Unassembled WGS sequence"/>
</dbReference>
<dbReference type="Gene3D" id="2.60.120.260">
    <property type="entry name" value="Galactose-binding domain-like"/>
    <property type="match status" value="2"/>
</dbReference>
<evidence type="ECO:0008006" key="6">
    <source>
        <dbReference type="Google" id="ProtNLM"/>
    </source>
</evidence>
<proteinExistence type="predicted"/>
<dbReference type="AlphaFoldDB" id="A0A9D1KGZ3"/>
<evidence type="ECO:0000256" key="2">
    <source>
        <dbReference type="ARBA" id="ARBA00022801"/>
    </source>
</evidence>
<feature type="signal peptide" evidence="3">
    <location>
        <begin position="1"/>
        <end position="15"/>
    </location>
</feature>
<protein>
    <recommendedName>
        <fullName evidence="6">Glycoside hydrolase</fullName>
    </recommendedName>
</protein>
<keyword evidence="2" id="KW-0378">Hydrolase</keyword>
<dbReference type="PANTHER" id="PTHR43817">
    <property type="entry name" value="GLYCOSYL HYDROLASE"/>
    <property type="match status" value="1"/>
</dbReference>
<evidence type="ECO:0000313" key="5">
    <source>
        <dbReference type="Proteomes" id="UP000886881"/>
    </source>
</evidence>
<dbReference type="PROSITE" id="PS51257">
    <property type="entry name" value="PROKAR_LIPOPROTEIN"/>
    <property type="match status" value="1"/>
</dbReference>
<sequence length="1101" mass="121178">MKKFFLFLMSAALLAACSGEKEPGIDELRAGFDNPPQEARTQVWWHWLGGNVTMHGIREDLEWMDRIGLGGFHHFDAALASEQIVDKRLIYMEDDWKDALGYAAKLADSLGLEMTIASCPGWSATGAPWVQPKDAMKKLVWRTEVIEGGRHYSGKLPEPFRTTGAFQNAGAEGRGSASVAEYYEDVAVIAMPLVDGDLTMEEMGAKLTSSGGEFRLAELCDDDLTNGALLPNAPGGQAWVMFEFPEPQLIRAVTLSDGRGAGRGAGGRSSVWLESSEDGRNFSKVADLQTGGAAMRTVSVPATTAKYFRVVYRNAGAPAASIFGRSAVPAAPSGTKISELVLHSASQVHRSQDKSAFTAAASLSSYPTPASPDEQFTGPESVLDISDRMDSEGNLEWDVPEGRWKVWRFGYSLTGKQNHPAPPDATGLEVDKLDPVAWTNFFHTYFDLYKDATDGLIGKRGVQYVLNDSYEAEQENWTPAMFEEFQTRRGYDLHKWMPVLAGAVIGSPEQSDAFLWDWRKTIGDLITANYDLLTEIAVEEYGMKGRYTEAHEGGRVYPVDGMDVKRNAAVPMSAMWVCAPWLGRTPDGDIVRSGYIADCQESASVAHVYGQNIAAAESLTAWGDAVQYSYTPRNLKSVADLELACGINRFVIHESAHQPSDTFVPGLSMGMIGQWFNRHDTWAEQAGVWVDYMSRSSYMLQAGHNVADVLVYYGEDANITSLFSGRQPALPYGYKFDYLNPDGLLNQIVMKDGTLASKSGTRYRVLWLERNNEVMSVDVLKKILSLVEDGAVVCGPRPLRTGGLLESREEFDSLVSKIWDSGRKNVYENTPIAQVLADEAVMPDVISDSVAEMRFLHRTLDGVEIYWINKPSDRYLDTEVSFRVSGLKPEIWHPDNGTVEPASYRIEGDRTVVKLGLVPDDAVFVVFSGKAEAPSVELPEPVVTELATLDGPWNVEFQEGRGAPESAVFDELKSLSESDEFGIRYFSGVADYTSSVSLPAVEGSTVLDLGEVGDLAEVYVNGRYCGTAWKEPFRVDVSEAVSEGENQIEIKVVNTWVNRLIGDEQPDCPEQITYVDTRQYKADTPLHPSGLIGPVKLMSEK</sequence>
<accession>A0A9D1KGZ3</accession>
<dbReference type="PANTHER" id="PTHR43817:SF1">
    <property type="entry name" value="HYDROLASE, FAMILY 43, PUTATIVE (AFU_ORTHOLOGUE AFUA_3G01660)-RELATED"/>
    <property type="match status" value="1"/>
</dbReference>
<feature type="chain" id="PRO_5039436740" description="Glycoside hydrolase" evidence="3">
    <location>
        <begin position="16"/>
        <end position="1101"/>
    </location>
</feature>
<name>A0A9D1KGZ3_9BACT</name>
<reference evidence="4" key="1">
    <citation type="submission" date="2020-10" db="EMBL/GenBank/DDBJ databases">
        <authorList>
            <person name="Gilroy R."/>
        </authorList>
    </citation>
    <scope>NUCLEOTIDE SEQUENCE</scope>
    <source>
        <strain evidence="4">ChiHecec2B26-709</strain>
    </source>
</reference>
<evidence type="ECO:0000256" key="1">
    <source>
        <dbReference type="ARBA" id="ARBA00022729"/>
    </source>
</evidence>
<gene>
    <name evidence="4" type="ORF">IAC35_05095</name>
</gene>
<comment type="caution">
    <text evidence="4">The sequence shown here is derived from an EMBL/GenBank/DDBJ whole genome shotgun (WGS) entry which is preliminary data.</text>
</comment>
<dbReference type="NCBIfam" id="NF045579">
    <property type="entry name" value="rhamnoside_JR"/>
    <property type="match status" value="1"/>
</dbReference>
<dbReference type="GO" id="GO:0016787">
    <property type="term" value="F:hydrolase activity"/>
    <property type="evidence" value="ECO:0007669"/>
    <property type="project" value="UniProtKB-KW"/>
</dbReference>
<dbReference type="InterPro" id="IPR008979">
    <property type="entry name" value="Galactose-bd-like_sf"/>
</dbReference>
<dbReference type="Pfam" id="PF17132">
    <property type="entry name" value="Glyco_hydro_106"/>
    <property type="match status" value="1"/>
</dbReference>
<dbReference type="EMBL" id="DVLC01000096">
    <property type="protein sequence ID" value="HIT47216.1"/>
    <property type="molecule type" value="Genomic_DNA"/>
</dbReference>
<reference evidence="4" key="2">
    <citation type="journal article" date="2021" name="PeerJ">
        <title>Extensive microbial diversity within the chicken gut microbiome revealed by metagenomics and culture.</title>
        <authorList>
            <person name="Gilroy R."/>
            <person name="Ravi A."/>
            <person name="Getino M."/>
            <person name="Pursley I."/>
            <person name="Horton D.L."/>
            <person name="Alikhan N.F."/>
            <person name="Baker D."/>
            <person name="Gharbi K."/>
            <person name="Hall N."/>
            <person name="Watson M."/>
            <person name="Adriaenssens E.M."/>
            <person name="Foster-Nyarko E."/>
            <person name="Jarju S."/>
            <person name="Secka A."/>
            <person name="Antonio M."/>
            <person name="Oren A."/>
            <person name="Chaudhuri R.R."/>
            <person name="La Ragione R."/>
            <person name="Hildebrand F."/>
            <person name="Pallen M.J."/>
        </authorList>
    </citation>
    <scope>NUCLEOTIDE SEQUENCE</scope>
    <source>
        <strain evidence="4">ChiHecec2B26-709</strain>
    </source>
</reference>
<evidence type="ECO:0000256" key="3">
    <source>
        <dbReference type="SAM" id="SignalP"/>
    </source>
</evidence>
<keyword evidence="1 3" id="KW-0732">Signal</keyword>
<dbReference type="SUPFAM" id="SSF49785">
    <property type="entry name" value="Galactose-binding domain-like"/>
    <property type="match status" value="2"/>
</dbReference>
<organism evidence="4 5">
    <name type="scientific">Candidatus Cryptobacteroides merdipullorum</name>
    <dbReference type="NCBI Taxonomy" id="2840771"/>
    <lineage>
        <taxon>Bacteria</taxon>
        <taxon>Pseudomonadati</taxon>
        <taxon>Bacteroidota</taxon>
        <taxon>Bacteroidia</taxon>
        <taxon>Bacteroidales</taxon>
        <taxon>Candidatus Cryptobacteroides</taxon>
    </lineage>
</organism>